<dbReference type="InterPro" id="IPR002168">
    <property type="entry name" value="Lipase_GDXG_HIS_AS"/>
</dbReference>
<comment type="similarity">
    <text evidence="1">Belongs to the 'GDXG' lipolytic enzyme family.</text>
</comment>
<evidence type="ECO:0000313" key="5">
    <source>
        <dbReference type="EMBL" id="QCI79893.1"/>
    </source>
</evidence>
<feature type="region of interest" description="Disordered" evidence="3">
    <location>
        <begin position="153"/>
        <end position="179"/>
    </location>
</feature>
<dbReference type="InterPro" id="IPR050300">
    <property type="entry name" value="GDXG_lipolytic_enzyme"/>
</dbReference>
<evidence type="ECO:0000256" key="1">
    <source>
        <dbReference type="ARBA" id="ARBA00010515"/>
    </source>
</evidence>
<dbReference type="EMBL" id="CP039704">
    <property type="protein sequence ID" value="QCI79893.1"/>
    <property type="molecule type" value="Genomic_DNA"/>
</dbReference>
<dbReference type="Proteomes" id="UP000298714">
    <property type="component" value="Chromosome"/>
</dbReference>
<sequence length="179" mass="18971">MQKRSDQNPLATPDSTLRYGEDSLQTLDYYKGATDGARPLVIFIHGGGWAIGDKRSGTGAKAAFFTGHGYRYASINYRLVPKVDVATQAADVAAAIARLRADASALGIDPGRIALIGHSAGAHLAALVATDTRYLEKPGCPWAASARSRCSMAPRTTCPGKSRPRGSRQRAVCQGVRGR</sequence>
<gene>
    <name evidence="5" type="ORF">E6W36_11425</name>
</gene>
<evidence type="ECO:0000259" key="4">
    <source>
        <dbReference type="Pfam" id="PF20434"/>
    </source>
</evidence>
<dbReference type="PROSITE" id="PS01173">
    <property type="entry name" value="LIPASE_GDXG_HIS"/>
    <property type="match status" value="1"/>
</dbReference>
<dbReference type="InterPro" id="IPR029058">
    <property type="entry name" value="AB_hydrolase_fold"/>
</dbReference>
<evidence type="ECO:0000256" key="3">
    <source>
        <dbReference type="SAM" id="MobiDB-lite"/>
    </source>
</evidence>
<dbReference type="Pfam" id="PF20434">
    <property type="entry name" value="BD-FAE"/>
    <property type="match status" value="1"/>
</dbReference>
<reference evidence="6" key="1">
    <citation type="submission" date="2019-04" db="EMBL/GenBank/DDBJ databases">
        <title>Complete genome sequence of Sphingomonas sp. W1-2-3.</title>
        <authorList>
            <person name="Im W.T."/>
        </authorList>
    </citation>
    <scope>NUCLEOTIDE SEQUENCE [LARGE SCALE GENOMIC DNA]</scope>
    <source>
        <strain evidence="6">W1-2-3</strain>
    </source>
</reference>
<proteinExistence type="inferred from homology"/>
<feature type="domain" description="BD-FAE-like" evidence="4">
    <location>
        <begin position="29"/>
        <end position="133"/>
    </location>
</feature>
<accession>A0A4D7C9Y0</accession>
<dbReference type="KEGG" id="hgn:E6W36_11425"/>
<dbReference type="PANTHER" id="PTHR48081">
    <property type="entry name" value="AB HYDROLASE SUPERFAMILY PROTEIN C4A8.06C"/>
    <property type="match status" value="1"/>
</dbReference>
<dbReference type="AlphaFoldDB" id="A0A4D7C9Y0"/>
<name>A0A4D7C9Y0_9SPHN</name>
<evidence type="ECO:0000256" key="2">
    <source>
        <dbReference type="ARBA" id="ARBA00022801"/>
    </source>
</evidence>
<dbReference type="PANTHER" id="PTHR48081:SF33">
    <property type="entry name" value="KYNURENINE FORMAMIDASE"/>
    <property type="match status" value="1"/>
</dbReference>
<dbReference type="GO" id="GO:0016787">
    <property type="term" value="F:hydrolase activity"/>
    <property type="evidence" value="ECO:0007669"/>
    <property type="project" value="UniProtKB-KW"/>
</dbReference>
<keyword evidence="2 5" id="KW-0378">Hydrolase</keyword>
<keyword evidence="6" id="KW-1185">Reference proteome</keyword>
<evidence type="ECO:0000313" key="6">
    <source>
        <dbReference type="Proteomes" id="UP000298714"/>
    </source>
</evidence>
<dbReference type="Gene3D" id="3.40.50.1820">
    <property type="entry name" value="alpha/beta hydrolase"/>
    <property type="match status" value="1"/>
</dbReference>
<protein>
    <submittedName>
        <fullName evidence="5">Alpha/beta hydrolase</fullName>
    </submittedName>
</protein>
<organism evidence="5 6">
    <name type="scientific">Hankyongella ginsenosidimutans</name>
    <dbReference type="NCBI Taxonomy" id="1763828"/>
    <lineage>
        <taxon>Bacteria</taxon>
        <taxon>Pseudomonadati</taxon>
        <taxon>Pseudomonadota</taxon>
        <taxon>Alphaproteobacteria</taxon>
        <taxon>Sphingomonadales</taxon>
        <taxon>Sphingomonadaceae</taxon>
        <taxon>Hankyongella</taxon>
    </lineage>
</organism>
<dbReference type="InterPro" id="IPR049492">
    <property type="entry name" value="BD-FAE-like_dom"/>
</dbReference>
<dbReference type="SUPFAM" id="SSF53474">
    <property type="entry name" value="alpha/beta-Hydrolases"/>
    <property type="match status" value="1"/>
</dbReference>